<dbReference type="EMBL" id="LSDT01000003">
    <property type="protein sequence ID" value="KXB93004.1"/>
    <property type="molecule type" value="Genomic_DNA"/>
</dbReference>
<keyword evidence="1" id="KW-1133">Transmembrane helix</keyword>
<dbReference type="STRING" id="1588748.HMPREF3182_00141"/>
<protein>
    <submittedName>
        <fullName evidence="2">Uncharacterized protein</fullName>
    </submittedName>
</protein>
<comment type="caution">
    <text evidence="2">The sequence shown here is derived from an EMBL/GenBank/DDBJ whole genome shotgun (WGS) entry which is preliminary data.</text>
</comment>
<name>A0A134CLJ1_9FIRM</name>
<accession>A0A134CLJ1</accession>
<dbReference type="Proteomes" id="UP000070160">
    <property type="component" value="Unassembled WGS sequence"/>
</dbReference>
<dbReference type="RefSeq" id="WP_007391977.1">
    <property type="nucleotide sequence ID" value="NZ_KQ960926.1"/>
</dbReference>
<reference evidence="3" key="1">
    <citation type="submission" date="2016-01" db="EMBL/GenBank/DDBJ databases">
        <authorList>
            <person name="Mitreva M."/>
            <person name="Pepin K.H."/>
            <person name="Mihindukulasuriya K.A."/>
            <person name="Fulton R."/>
            <person name="Fronick C."/>
            <person name="O'Laughlin M."/>
            <person name="Miner T."/>
            <person name="Herter B."/>
            <person name="Rosa B.A."/>
            <person name="Cordes M."/>
            <person name="Tomlinson C."/>
            <person name="Wollam A."/>
            <person name="Palsikar V.B."/>
            <person name="Mardis E.R."/>
            <person name="Wilson R.K."/>
        </authorList>
    </citation>
    <scope>NUCLEOTIDE SEQUENCE [LARGE SCALE GENOMIC DNA]</scope>
    <source>
        <strain evidence="3">KA00182</strain>
    </source>
</reference>
<feature type="transmembrane region" description="Helical" evidence="1">
    <location>
        <begin position="20"/>
        <end position="36"/>
    </location>
</feature>
<dbReference type="PATRIC" id="fig|1588748.3.peg.135"/>
<keyword evidence="1" id="KW-0472">Membrane</keyword>
<evidence type="ECO:0000313" key="3">
    <source>
        <dbReference type="Proteomes" id="UP000070160"/>
    </source>
</evidence>
<dbReference type="AlphaFoldDB" id="A0A134CLJ1"/>
<gene>
    <name evidence="2" type="ORF">HMPREF3182_00141</name>
</gene>
<keyword evidence="1" id="KW-0812">Transmembrane</keyword>
<evidence type="ECO:0000256" key="1">
    <source>
        <dbReference type="SAM" id="Phobius"/>
    </source>
</evidence>
<sequence length="184" mass="20930">MEKGKEYFLNLWHQYGKRLFPYGLIFFALLSIYLFWDGNSLWENKTVSVASNVEEEMRDIDQNEDQDMASAESNIQLVYSTEKAVRYKDIPDLLATTASLTAIENNSDMEPTEGEGTERDVQAIALPTIRGFMKQKNMPIVLLQYQNKVQACQVGDVIGSYTVLYIHENCVGIGDKGQVWEIKG</sequence>
<organism evidence="2 3">
    <name type="scientific">Megasphaera hutchinsoni</name>
    <dbReference type="NCBI Taxonomy" id="1588748"/>
    <lineage>
        <taxon>Bacteria</taxon>
        <taxon>Bacillati</taxon>
        <taxon>Bacillota</taxon>
        <taxon>Negativicutes</taxon>
        <taxon>Veillonellales</taxon>
        <taxon>Veillonellaceae</taxon>
        <taxon>Megasphaera</taxon>
    </lineage>
</organism>
<keyword evidence="3" id="KW-1185">Reference proteome</keyword>
<proteinExistence type="predicted"/>
<evidence type="ECO:0000313" key="2">
    <source>
        <dbReference type="EMBL" id="KXB93004.1"/>
    </source>
</evidence>